<evidence type="ECO:0000313" key="2">
    <source>
        <dbReference type="EMBL" id="EUK19438.1"/>
    </source>
</evidence>
<dbReference type="EMBL" id="ATSX01000001">
    <property type="protein sequence ID" value="EUK19438.1"/>
    <property type="molecule type" value="Genomic_DNA"/>
</dbReference>
<dbReference type="OrthoDB" id="8744808at2"/>
<feature type="transmembrane region" description="Helical" evidence="1">
    <location>
        <begin position="178"/>
        <end position="200"/>
    </location>
</feature>
<proteinExistence type="predicted"/>
<protein>
    <recommendedName>
        <fullName evidence="4">Glycosyltransferase RgtA/B/C/D-like domain-containing protein</fullName>
    </recommendedName>
</protein>
<organism evidence="2 3">
    <name type="scientific">Commensalibacter papalotli</name>
    <name type="common">ex Servin-Garciduenas et al. 2014</name>
    <dbReference type="NCBI Taxonomy" id="1208583"/>
    <lineage>
        <taxon>Bacteria</taxon>
        <taxon>Pseudomonadati</taxon>
        <taxon>Pseudomonadota</taxon>
        <taxon>Alphaproteobacteria</taxon>
        <taxon>Acetobacterales</taxon>
        <taxon>Acetobacteraceae</taxon>
    </lineage>
</organism>
<evidence type="ECO:0000256" key="1">
    <source>
        <dbReference type="SAM" id="Phobius"/>
    </source>
</evidence>
<evidence type="ECO:0000313" key="3">
    <source>
        <dbReference type="Proteomes" id="UP000019250"/>
    </source>
</evidence>
<sequence length="346" mass="39695">MKKTNLFLLCVIFWMTAAAGFSGFMGKWSFRDTEDRFGIVEMLDGTATKPFVYRQLGPIIADGFVQITPSKLKETIAKKIKPEKTFSKVSTQLNIDHKFKYNIIYYLCFLSLFFSLFILRKILLYFNCSPTASIFAPVLLILAFPYIQTYGGYFYDSIEIFFMSAAFLCALRKRYILLFCLILPATLNKEVFFFFLPTLYPLIRNHLDFKKSIVLTSAMVITAGIVNIIVKKLYAANPGGVAIFHLFDNLKNYINPLTYIKFETTYGIIGPKKMSILSVIIILTVFVNAWKYCSDLLKKHIFFVICINLPLFLLFCATGELRNLSLFFVSFTVMMGYLIDKKNCSA</sequence>
<keyword evidence="1" id="KW-0472">Membrane</keyword>
<dbReference type="eggNOG" id="ENOG5033UBF">
    <property type="taxonomic scope" value="Bacteria"/>
</dbReference>
<dbReference type="RefSeq" id="WP_034338484.1">
    <property type="nucleotide sequence ID" value="NZ_ATSX01000001.1"/>
</dbReference>
<reference evidence="2 3" key="1">
    <citation type="journal article" date="2014" name="Genome Announc.">
        <title>Draft Genome Sequence of Commensalibacter papalotli MX01, a Symbiont Identified from the Guts of Overwintering Monarch Butterflies.</title>
        <authorList>
            <person name="Servin-Garciduenas L.E."/>
            <person name="Sanchez-Quinto A."/>
            <person name="Martinez-Romero E."/>
        </authorList>
    </citation>
    <scope>NUCLEOTIDE SEQUENCE [LARGE SCALE GENOMIC DNA]</scope>
    <source>
        <strain evidence="3">MX-MONARCH01</strain>
    </source>
</reference>
<dbReference type="STRING" id="1208583.COMX_06790"/>
<dbReference type="Proteomes" id="UP000019250">
    <property type="component" value="Unassembled WGS sequence"/>
</dbReference>
<feature type="transmembrane region" description="Helical" evidence="1">
    <location>
        <begin position="124"/>
        <end position="147"/>
    </location>
</feature>
<keyword evidence="1" id="KW-1133">Transmembrane helix</keyword>
<keyword evidence="1" id="KW-0812">Transmembrane</keyword>
<keyword evidence="3" id="KW-1185">Reference proteome</keyword>
<dbReference type="AlphaFoldDB" id="W7DZF8"/>
<feature type="transmembrane region" description="Helical" evidence="1">
    <location>
        <begin position="296"/>
        <end position="316"/>
    </location>
</feature>
<feature type="transmembrane region" description="Helical" evidence="1">
    <location>
        <begin position="274"/>
        <end position="290"/>
    </location>
</feature>
<comment type="caution">
    <text evidence="2">The sequence shown here is derived from an EMBL/GenBank/DDBJ whole genome shotgun (WGS) entry which is preliminary data.</text>
</comment>
<feature type="transmembrane region" description="Helical" evidence="1">
    <location>
        <begin position="212"/>
        <end position="230"/>
    </location>
</feature>
<gene>
    <name evidence="2" type="ORF">COMX_06790</name>
</gene>
<feature type="transmembrane region" description="Helical" evidence="1">
    <location>
        <begin position="323"/>
        <end position="339"/>
    </location>
</feature>
<accession>W7DZF8</accession>
<name>W7DZF8_9PROT</name>
<evidence type="ECO:0008006" key="4">
    <source>
        <dbReference type="Google" id="ProtNLM"/>
    </source>
</evidence>
<feature type="transmembrane region" description="Helical" evidence="1">
    <location>
        <begin position="103"/>
        <end position="119"/>
    </location>
</feature>